<keyword evidence="7" id="KW-0547">Nucleotide-binding</keyword>
<sequence length="389" mass="42710">MSPSQLSSCHSPLRGKITCILGPMFSGKTTELLRMHDRQMIARRKCVLVKYAGDTRYDPELVATHTKVTGQGITIKAHKLSEVEEQIFDPSVQVVSIDEGQFFSDCAETCDRLACMGKVVYVAVLNGTFERKPFPQVSLLLPYADEIKQVVAVCVGCGSDASYSFRNTLDKKELNAITDKRLAVLQLEVTCDDSIKRLYTQVDKIVGDRGLTILLNNAGILVNYKTNQEPKRADLIKNFDVNVASVAVITQPLRINFHAPQVFLPLLRKAAAQVSTDELSSSRAAIVNISSGLGSISGNVWGSSPRGFLAYSTSKSALNSLMKSISIDLKPDHILVAMFCPGWVQTDMGGEGAQITLEESMEDLVPSIYKLSKEHHGGYFNRDLTTIPF</sequence>
<evidence type="ECO:0000256" key="7">
    <source>
        <dbReference type="ARBA" id="ARBA00022741"/>
    </source>
</evidence>
<dbReference type="PRINTS" id="PR00081">
    <property type="entry name" value="GDHRDH"/>
</dbReference>
<evidence type="ECO:0000256" key="1">
    <source>
        <dbReference type="ARBA" id="ARBA00007587"/>
    </source>
</evidence>
<gene>
    <name evidence="13" type="primary">Acey_s0010.g1121</name>
    <name evidence="13" type="ORF">Y032_0010g1121</name>
</gene>
<keyword evidence="14" id="KW-1185">Reference proteome</keyword>
<reference evidence="14" key="1">
    <citation type="journal article" date="2015" name="Nat. Genet.">
        <title>The genome and transcriptome of the zoonotic hookworm Ancylostoma ceylanicum identify infection-specific gene families.</title>
        <authorList>
            <person name="Schwarz E.M."/>
            <person name="Hu Y."/>
            <person name="Antoshechkin I."/>
            <person name="Miller M.M."/>
            <person name="Sternberg P.W."/>
            <person name="Aroian R.V."/>
        </authorList>
    </citation>
    <scope>NUCLEOTIDE SEQUENCE</scope>
    <source>
        <strain evidence="14">HY135</strain>
    </source>
</reference>
<dbReference type="EMBL" id="JARK01001346">
    <property type="protein sequence ID" value="EYC26374.1"/>
    <property type="molecule type" value="Genomic_DNA"/>
</dbReference>
<organism evidence="13 14">
    <name type="scientific">Ancylostoma ceylanicum</name>
    <dbReference type="NCBI Taxonomy" id="53326"/>
    <lineage>
        <taxon>Eukaryota</taxon>
        <taxon>Metazoa</taxon>
        <taxon>Ecdysozoa</taxon>
        <taxon>Nematoda</taxon>
        <taxon>Chromadorea</taxon>
        <taxon>Rhabditida</taxon>
        <taxon>Rhabditina</taxon>
        <taxon>Rhabditomorpha</taxon>
        <taxon>Strongyloidea</taxon>
        <taxon>Ancylostomatidae</taxon>
        <taxon>Ancylostomatinae</taxon>
        <taxon>Ancylostoma</taxon>
    </lineage>
</organism>
<dbReference type="GO" id="GO:0005737">
    <property type="term" value="C:cytoplasm"/>
    <property type="evidence" value="ECO:0007669"/>
    <property type="project" value="TreeGrafter"/>
</dbReference>
<dbReference type="SUPFAM" id="SSF51735">
    <property type="entry name" value="NAD(P)-binding Rossmann-fold domains"/>
    <property type="match status" value="1"/>
</dbReference>
<name>A0A016VFG0_9BILA</name>
<dbReference type="PANTHER" id="PTHR43544">
    <property type="entry name" value="SHORT-CHAIN DEHYDROGENASE/REDUCTASE"/>
    <property type="match status" value="1"/>
</dbReference>
<keyword evidence="9" id="KW-0862">Zinc</keyword>
<dbReference type="STRING" id="53326.A0A016VFG0"/>
<keyword evidence="8" id="KW-0418">Kinase</keyword>
<dbReference type="InterPro" id="IPR001267">
    <property type="entry name" value="Thymidine_kinase"/>
</dbReference>
<comment type="subunit">
    <text evidence="11">Homotetramer. Tetramerization from dimerization is induced by ATP and increases catalytic efficiency due to a high affinity for thymidine. Tetramerization is inhibited by phosphorylation at Ser-13. Interacts (via the KEN box) with FZR1.</text>
</comment>
<comment type="caution">
    <text evidence="13">The sequence shown here is derived from an EMBL/GenBank/DDBJ whole genome shotgun (WGS) entry which is preliminary data.</text>
</comment>
<evidence type="ECO:0000313" key="13">
    <source>
        <dbReference type="EMBL" id="EYC26374.1"/>
    </source>
</evidence>
<keyword evidence="6" id="KW-0479">Metal-binding</keyword>
<evidence type="ECO:0000256" key="5">
    <source>
        <dbReference type="ARBA" id="ARBA00022679"/>
    </source>
</evidence>
<dbReference type="InterPro" id="IPR027417">
    <property type="entry name" value="P-loop_NTPase"/>
</dbReference>
<dbReference type="GO" id="GO:0005524">
    <property type="term" value="F:ATP binding"/>
    <property type="evidence" value="ECO:0007669"/>
    <property type="project" value="UniProtKB-KW"/>
</dbReference>
<dbReference type="InterPro" id="IPR002347">
    <property type="entry name" value="SDR_fam"/>
</dbReference>
<evidence type="ECO:0000256" key="8">
    <source>
        <dbReference type="ARBA" id="ARBA00022777"/>
    </source>
</evidence>
<dbReference type="InterPro" id="IPR051468">
    <property type="entry name" value="Fungal_SecMetab_SDRs"/>
</dbReference>
<evidence type="ECO:0000256" key="3">
    <source>
        <dbReference type="ARBA" id="ARBA00021150"/>
    </source>
</evidence>
<proteinExistence type="inferred from homology"/>
<evidence type="ECO:0000256" key="2">
    <source>
        <dbReference type="ARBA" id="ARBA00012118"/>
    </source>
</evidence>
<evidence type="ECO:0000256" key="11">
    <source>
        <dbReference type="ARBA" id="ARBA00046642"/>
    </source>
</evidence>
<dbReference type="EC" id="2.7.1.21" evidence="2"/>
<dbReference type="Gene3D" id="3.40.50.300">
    <property type="entry name" value="P-loop containing nucleotide triphosphate hydrolases"/>
    <property type="match status" value="1"/>
</dbReference>
<dbReference type="Gene3D" id="3.40.50.720">
    <property type="entry name" value="NAD(P)-binding Rossmann-like Domain"/>
    <property type="match status" value="1"/>
</dbReference>
<protein>
    <recommendedName>
        <fullName evidence="3">Thymidine kinase, cytosolic</fullName>
        <ecNumber evidence="2">2.7.1.21</ecNumber>
    </recommendedName>
</protein>
<dbReference type="PANTHER" id="PTHR43544:SF35">
    <property type="entry name" value="C-FACTOR-RELATED"/>
    <property type="match status" value="1"/>
</dbReference>
<keyword evidence="10" id="KW-0067">ATP-binding</keyword>
<dbReference type="GO" id="GO:0046872">
    <property type="term" value="F:metal ion binding"/>
    <property type="evidence" value="ECO:0007669"/>
    <property type="project" value="UniProtKB-KW"/>
</dbReference>
<dbReference type="SUPFAM" id="SSF52540">
    <property type="entry name" value="P-loop containing nucleoside triphosphate hydrolases"/>
    <property type="match status" value="1"/>
</dbReference>
<dbReference type="GO" id="GO:0042802">
    <property type="term" value="F:identical protein binding"/>
    <property type="evidence" value="ECO:0007669"/>
    <property type="project" value="UniProtKB-ARBA"/>
</dbReference>
<evidence type="ECO:0000256" key="6">
    <source>
        <dbReference type="ARBA" id="ARBA00022723"/>
    </source>
</evidence>
<dbReference type="InterPro" id="IPR036291">
    <property type="entry name" value="NAD(P)-bd_dom_sf"/>
</dbReference>
<dbReference type="PRINTS" id="PR00080">
    <property type="entry name" value="SDRFAMILY"/>
</dbReference>
<dbReference type="GO" id="GO:0071897">
    <property type="term" value="P:DNA biosynthetic process"/>
    <property type="evidence" value="ECO:0007669"/>
    <property type="project" value="UniProtKB-KW"/>
</dbReference>
<keyword evidence="5" id="KW-0808">Transferase</keyword>
<evidence type="ECO:0000256" key="9">
    <source>
        <dbReference type="ARBA" id="ARBA00022833"/>
    </source>
</evidence>
<dbReference type="Proteomes" id="UP000024635">
    <property type="component" value="Unassembled WGS sequence"/>
</dbReference>
<dbReference type="GO" id="GO:0016491">
    <property type="term" value="F:oxidoreductase activity"/>
    <property type="evidence" value="ECO:0007669"/>
    <property type="project" value="TreeGrafter"/>
</dbReference>
<dbReference type="OrthoDB" id="439028at2759"/>
<dbReference type="Pfam" id="PF00106">
    <property type="entry name" value="adh_short"/>
    <property type="match status" value="1"/>
</dbReference>
<keyword evidence="4" id="KW-0237">DNA synthesis</keyword>
<dbReference type="GO" id="GO:0004797">
    <property type="term" value="F:thymidine kinase activity"/>
    <property type="evidence" value="ECO:0007669"/>
    <property type="project" value="UniProtKB-EC"/>
</dbReference>
<evidence type="ECO:0000256" key="10">
    <source>
        <dbReference type="ARBA" id="ARBA00022840"/>
    </source>
</evidence>
<evidence type="ECO:0000256" key="12">
    <source>
        <dbReference type="ARBA" id="ARBA00048113"/>
    </source>
</evidence>
<dbReference type="AlphaFoldDB" id="A0A016VFG0"/>
<evidence type="ECO:0000313" key="14">
    <source>
        <dbReference type="Proteomes" id="UP000024635"/>
    </source>
</evidence>
<comment type="catalytic activity">
    <reaction evidence="12">
        <text>thymidine + ATP = dTMP + ADP + H(+)</text>
        <dbReference type="Rhea" id="RHEA:19129"/>
        <dbReference type="ChEBI" id="CHEBI:15378"/>
        <dbReference type="ChEBI" id="CHEBI:17748"/>
        <dbReference type="ChEBI" id="CHEBI:30616"/>
        <dbReference type="ChEBI" id="CHEBI:63528"/>
        <dbReference type="ChEBI" id="CHEBI:456216"/>
        <dbReference type="EC" id="2.7.1.21"/>
    </reaction>
    <physiologicalReaction direction="left-to-right" evidence="12">
        <dbReference type="Rhea" id="RHEA:19130"/>
    </physiologicalReaction>
</comment>
<comment type="similarity">
    <text evidence="1">Belongs to the thymidine kinase family.</text>
</comment>
<evidence type="ECO:0000256" key="4">
    <source>
        <dbReference type="ARBA" id="ARBA00022634"/>
    </source>
</evidence>
<dbReference type="Pfam" id="PF00265">
    <property type="entry name" value="TK"/>
    <property type="match status" value="1"/>
</dbReference>
<accession>A0A016VFG0</accession>
<dbReference type="FunFam" id="3.40.50.300:FF:001270">
    <property type="entry name" value="Thymidine kinase"/>
    <property type="match status" value="1"/>
</dbReference>